<gene>
    <name evidence="1" type="ORF">M6B38_194725</name>
</gene>
<reference evidence="1" key="1">
    <citation type="journal article" date="2023" name="GigaByte">
        <title>Genome assembly of the bearded iris, Iris pallida Lam.</title>
        <authorList>
            <person name="Bruccoleri R.E."/>
            <person name="Oakeley E.J."/>
            <person name="Faust A.M.E."/>
            <person name="Altorfer M."/>
            <person name="Dessus-Babus S."/>
            <person name="Burckhardt D."/>
            <person name="Oertli M."/>
            <person name="Naumann U."/>
            <person name="Petersen F."/>
            <person name="Wong J."/>
        </authorList>
    </citation>
    <scope>NUCLEOTIDE SEQUENCE</scope>
    <source>
        <strain evidence="1">GSM-AAB239-AS_SAM_17_03QT</strain>
    </source>
</reference>
<keyword evidence="2" id="KW-1185">Reference proteome</keyword>
<name>A0AAX6EE44_IRIPA</name>
<protein>
    <submittedName>
        <fullName evidence="1">Uncharacterized protein</fullName>
    </submittedName>
</protein>
<accession>A0AAX6EE44</accession>
<dbReference type="AlphaFoldDB" id="A0AAX6EE44"/>
<reference evidence="1" key="2">
    <citation type="submission" date="2023-04" db="EMBL/GenBank/DDBJ databases">
        <authorList>
            <person name="Bruccoleri R.E."/>
            <person name="Oakeley E.J."/>
            <person name="Faust A.-M."/>
            <person name="Dessus-Babus S."/>
            <person name="Altorfer M."/>
            <person name="Burckhardt D."/>
            <person name="Oertli M."/>
            <person name="Naumann U."/>
            <person name="Petersen F."/>
            <person name="Wong J."/>
        </authorList>
    </citation>
    <scope>NUCLEOTIDE SEQUENCE</scope>
    <source>
        <strain evidence="1">GSM-AAB239-AS_SAM_17_03QT</strain>
        <tissue evidence="1">Leaf</tissue>
    </source>
</reference>
<dbReference type="Proteomes" id="UP001140949">
    <property type="component" value="Unassembled WGS sequence"/>
</dbReference>
<evidence type="ECO:0000313" key="1">
    <source>
        <dbReference type="EMBL" id="KAJ6802326.1"/>
    </source>
</evidence>
<sequence length="172" mass="19575">MFRNLNDASLGRKSRTTDFGLTLGLGSVLALLLGNYDSNPDIDLALRNGLAVRRDALLQVFAIKRLILRIDMDGLNDTRIGNPAHEIRLTCIYFRDARVCARYDSSENDEFSITRFGECMYFGDAWNACTIQPSDTFNSKRDLRNGKYRELEIVLKERNDTSTSVARNQRNV</sequence>
<dbReference type="EMBL" id="JANAVB010037417">
    <property type="protein sequence ID" value="KAJ6802326.1"/>
    <property type="molecule type" value="Genomic_DNA"/>
</dbReference>
<organism evidence="1 2">
    <name type="scientific">Iris pallida</name>
    <name type="common">Sweet iris</name>
    <dbReference type="NCBI Taxonomy" id="29817"/>
    <lineage>
        <taxon>Eukaryota</taxon>
        <taxon>Viridiplantae</taxon>
        <taxon>Streptophyta</taxon>
        <taxon>Embryophyta</taxon>
        <taxon>Tracheophyta</taxon>
        <taxon>Spermatophyta</taxon>
        <taxon>Magnoliopsida</taxon>
        <taxon>Liliopsida</taxon>
        <taxon>Asparagales</taxon>
        <taxon>Iridaceae</taxon>
        <taxon>Iridoideae</taxon>
        <taxon>Irideae</taxon>
        <taxon>Iris</taxon>
    </lineage>
</organism>
<comment type="caution">
    <text evidence="1">The sequence shown here is derived from an EMBL/GenBank/DDBJ whole genome shotgun (WGS) entry which is preliminary data.</text>
</comment>
<proteinExistence type="predicted"/>
<evidence type="ECO:0000313" key="2">
    <source>
        <dbReference type="Proteomes" id="UP001140949"/>
    </source>
</evidence>